<evidence type="ECO:0000313" key="1">
    <source>
        <dbReference type="EMBL" id="JAH08077.1"/>
    </source>
</evidence>
<sequence length="13" mass="1482">MSESYMPKYATAC</sequence>
<protein>
    <submittedName>
        <fullName evidence="1">Uncharacterized protein</fullName>
    </submittedName>
</protein>
<proteinExistence type="predicted"/>
<dbReference type="EMBL" id="GBXM01100500">
    <property type="protein sequence ID" value="JAH08077.1"/>
    <property type="molecule type" value="Transcribed_RNA"/>
</dbReference>
<reference evidence="1" key="2">
    <citation type="journal article" date="2015" name="Fish Shellfish Immunol.">
        <title>Early steps in the European eel (Anguilla anguilla)-Vibrio vulnificus interaction in the gills: Role of the RtxA13 toxin.</title>
        <authorList>
            <person name="Callol A."/>
            <person name="Pajuelo D."/>
            <person name="Ebbesson L."/>
            <person name="Teles M."/>
            <person name="MacKenzie S."/>
            <person name="Amaro C."/>
        </authorList>
    </citation>
    <scope>NUCLEOTIDE SEQUENCE</scope>
</reference>
<organism evidence="1">
    <name type="scientific">Anguilla anguilla</name>
    <name type="common">European freshwater eel</name>
    <name type="synonym">Muraena anguilla</name>
    <dbReference type="NCBI Taxonomy" id="7936"/>
    <lineage>
        <taxon>Eukaryota</taxon>
        <taxon>Metazoa</taxon>
        <taxon>Chordata</taxon>
        <taxon>Craniata</taxon>
        <taxon>Vertebrata</taxon>
        <taxon>Euteleostomi</taxon>
        <taxon>Actinopterygii</taxon>
        <taxon>Neopterygii</taxon>
        <taxon>Teleostei</taxon>
        <taxon>Anguilliformes</taxon>
        <taxon>Anguillidae</taxon>
        <taxon>Anguilla</taxon>
    </lineage>
</organism>
<accession>A0A0E9PUW1</accession>
<reference evidence="1" key="1">
    <citation type="submission" date="2014-11" db="EMBL/GenBank/DDBJ databases">
        <authorList>
            <person name="Amaro Gonzalez C."/>
        </authorList>
    </citation>
    <scope>NUCLEOTIDE SEQUENCE</scope>
</reference>
<name>A0A0E9PUW1_ANGAN</name>